<keyword evidence="3 6" id="KW-0975">Bacterial flagellum</keyword>
<dbReference type="PANTHER" id="PTHR30435">
    <property type="entry name" value="FLAGELLAR PROTEIN"/>
    <property type="match status" value="1"/>
</dbReference>
<dbReference type="NCBIfam" id="NF009280">
    <property type="entry name" value="PRK12640.1"/>
    <property type="match status" value="1"/>
</dbReference>
<dbReference type="InterPro" id="IPR010930">
    <property type="entry name" value="Flg_bb/hook_C_dom"/>
</dbReference>
<name>A0A1B8NZK3_HALEL</name>
<evidence type="ECO:0000259" key="8">
    <source>
        <dbReference type="Pfam" id="PF06429"/>
    </source>
</evidence>
<evidence type="ECO:0000259" key="7">
    <source>
        <dbReference type="Pfam" id="PF00460"/>
    </source>
</evidence>
<dbReference type="NCBIfam" id="TIGR03506">
    <property type="entry name" value="FlgEFG_subfam"/>
    <property type="match status" value="1"/>
</dbReference>
<dbReference type="PANTHER" id="PTHR30435:SF18">
    <property type="entry name" value="FLAGELLAR BASAL-BODY ROD PROTEIN FLGF"/>
    <property type="match status" value="1"/>
</dbReference>
<dbReference type="EMBL" id="MAJD01000002">
    <property type="protein sequence ID" value="OBX35383.1"/>
    <property type="molecule type" value="Genomic_DNA"/>
</dbReference>
<dbReference type="GO" id="GO:0071978">
    <property type="term" value="P:bacterial-type flagellum-dependent swarming motility"/>
    <property type="evidence" value="ECO:0007669"/>
    <property type="project" value="TreeGrafter"/>
</dbReference>
<sequence length="253" mass="26230">MDRMLYTAMSGVRQSMEQQGVVSHNLSNVSTTGFRAQLHAMRAVPVQGDGELDTRVSVAASTPGSDFSPGPMNRTGRTLDVAMQGNAWLAVQASDGSEAYTRRGDLQVDGDGLLRSAGRPVISENGGPIQVPLGSQLSMGSDGTISAIAPGQQADALAAVGRIKLVTPEQGGLERGVDGLFRAPPGEDGAVAALPADDQAQVVSGALEGSNVSAVDAMVSMIDVARRYELQTKVIETADENAQRANSLLTLRG</sequence>
<feature type="domain" description="Flagellar basal body rod protein N-terminal" evidence="7">
    <location>
        <begin position="5"/>
        <end position="35"/>
    </location>
</feature>
<evidence type="ECO:0000313" key="10">
    <source>
        <dbReference type="EMBL" id="OBX35383.1"/>
    </source>
</evidence>
<dbReference type="InterPro" id="IPR053967">
    <property type="entry name" value="LlgE_F_G-like_D1"/>
</dbReference>
<evidence type="ECO:0000256" key="3">
    <source>
        <dbReference type="ARBA" id="ARBA00023143"/>
    </source>
</evidence>
<evidence type="ECO:0000256" key="4">
    <source>
        <dbReference type="ARBA" id="ARBA00038560"/>
    </source>
</evidence>
<organism evidence="10 11">
    <name type="scientific">Halomonas elongata</name>
    <dbReference type="NCBI Taxonomy" id="2746"/>
    <lineage>
        <taxon>Bacteria</taxon>
        <taxon>Pseudomonadati</taxon>
        <taxon>Pseudomonadota</taxon>
        <taxon>Gammaproteobacteria</taxon>
        <taxon>Oceanospirillales</taxon>
        <taxon>Halomonadaceae</taxon>
        <taxon>Halomonas</taxon>
    </lineage>
</organism>
<dbReference type="Proteomes" id="UP000092504">
    <property type="component" value="Unassembled WGS sequence"/>
</dbReference>
<reference evidence="10 11" key="1">
    <citation type="submission" date="2016-06" db="EMBL/GenBank/DDBJ databases">
        <title>Genome sequence of halotolerant plant growth promoting strain of Halomonas elongata HEK1 isolated from salterns of Rann of Kutch, Gujarat, India.</title>
        <authorList>
            <person name="Gaba S."/>
            <person name="Singh R.N."/>
            <person name="Abrol S."/>
            <person name="Kaushik R."/>
            <person name="Saxena A.K."/>
        </authorList>
    </citation>
    <scope>NUCLEOTIDE SEQUENCE [LARGE SCALE GENOMIC DNA]</scope>
    <source>
        <strain evidence="10 11">HEK1</strain>
    </source>
</reference>
<evidence type="ECO:0000259" key="9">
    <source>
        <dbReference type="Pfam" id="PF22692"/>
    </source>
</evidence>
<proteinExistence type="inferred from homology"/>
<dbReference type="AlphaFoldDB" id="A0A1B8NZK3"/>
<keyword evidence="10" id="KW-0966">Cell projection</keyword>
<keyword evidence="10" id="KW-0282">Flagellum</keyword>
<dbReference type="SUPFAM" id="SSF117143">
    <property type="entry name" value="Flagellar hook protein flgE"/>
    <property type="match status" value="1"/>
</dbReference>
<accession>A0A1B8NZK3</accession>
<dbReference type="GO" id="GO:0030694">
    <property type="term" value="C:bacterial-type flagellum basal body, rod"/>
    <property type="evidence" value="ECO:0007669"/>
    <property type="project" value="UniProtKB-UniRule"/>
</dbReference>
<dbReference type="Pfam" id="PF22692">
    <property type="entry name" value="LlgE_F_G_D1"/>
    <property type="match status" value="1"/>
</dbReference>
<dbReference type="InterPro" id="IPR020013">
    <property type="entry name" value="Flagellar_FlgE/F/G"/>
</dbReference>
<feature type="domain" description="Flagellar hook protein FlgE/F/G-like D1" evidence="9">
    <location>
        <begin position="82"/>
        <end position="147"/>
    </location>
</feature>
<dbReference type="Pfam" id="PF00460">
    <property type="entry name" value="Flg_bb_rod"/>
    <property type="match status" value="1"/>
</dbReference>
<dbReference type="PATRIC" id="fig|2746.7.peg.4591"/>
<gene>
    <name evidence="10" type="primary">flgF</name>
    <name evidence="10" type="ORF">A8U91_04456</name>
</gene>
<evidence type="ECO:0000256" key="6">
    <source>
        <dbReference type="RuleBase" id="RU362116"/>
    </source>
</evidence>
<evidence type="ECO:0000256" key="1">
    <source>
        <dbReference type="ARBA" id="ARBA00004117"/>
    </source>
</evidence>
<comment type="subunit">
    <text evidence="4 6">The basal body constitutes a major portion of the flagellar organelle and consists of five rings (E,L,P,S, and M) mounted on a central rod. The rod consists of about 26 subunits of FlgG in the distal portion, and FlgB, FlgC and FlgF are thought to build up the proximal portion of the rod with about 6 subunits each.</text>
</comment>
<dbReference type="InterPro" id="IPR001444">
    <property type="entry name" value="Flag_bb_rod_N"/>
</dbReference>
<feature type="domain" description="Flagellar basal-body/hook protein C-terminal" evidence="8">
    <location>
        <begin position="204"/>
        <end position="248"/>
    </location>
</feature>
<dbReference type="InterPro" id="IPR037925">
    <property type="entry name" value="FlgE/F/G-like"/>
</dbReference>
<protein>
    <recommendedName>
        <fullName evidence="5 6">Flagellar basal-body rod protein FlgF</fullName>
    </recommendedName>
</protein>
<evidence type="ECO:0000256" key="2">
    <source>
        <dbReference type="ARBA" id="ARBA00009677"/>
    </source>
</evidence>
<comment type="subcellular location">
    <subcellularLocation>
        <location evidence="1 6">Bacterial flagellum basal body</location>
    </subcellularLocation>
</comment>
<evidence type="ECO:0000313" key="11">
    <source>
        <dbReference type="Proteomes" id="UP000092504"/>
    </source>
</evidence>
<keyword evidence="10" id="KW-0969">Cilium</keyword>
<comment type="similarity">
    <text evidence="2 6">Belongs to the flagella basal body rod proteins family.</text>
</comment>
<comment type="caution">
    <text evidence="10">The sequence shown here is derived from an EMBL/GenBank/DDBJ whole genome shotgun (WGS) entry which is preliminary data.</text>
</comment>
<dbReference type="Pfam" id="PF06429">
    <property type="entry name" value="Flg_bbr_C"/>
    <property type="match status" value="1"/>
</dbReference>
<evidence type="ECO:0000256" key="5">
    <source>
        <dbReference type="ARBA" id="ARBA00040228"/>
    </source>
</evidence>